<dbReference type="Pfam" id="PF04003">
    <property type="entry name" value="Utp12"/>
    <property type="match status" value="1"/>
</dbReference>
<evidence type="ECO:0000256" key="4">
    <source>
        <dbReference type="ARBA" id="ARBA00022737"/>
    </source>
</evidence>
<dbReference type="EMBL" id="KE124822">
    <property type="protein sequence ID" value="EPB78022.1"/>
    <property type="molecule type" value="Genomic_DNA"/>
</dbReference>
<evidence type="ECO:0000256" key="12">
    <source>
        <dbReference type="SAM" id="MobiDB-lite"/>
    </source>
</evidence>
<dbReference type="GO" id="GO:0005524">
    <property type="term" value="F:ATP binding"/>
    <property type="evidence" value="ECO:0007669"/>
    <property type="project" value="UniProtKB-KW"/>
</dbReference>
<dbReference type="Gene3D" id="3.40.50.300">
    <property type="entry name" value="P-loop containing nucleotide triphosphate hydrolases"/>
    <property type="match status" value="3"/>
</dbReference>
<feature type="repeat" description="WD" evidence="9">
    <location>
        <begin position="411"/>
        <end position="450"/>
    </location>
</feature>
<evidence type="ECO:0000256" key="5">
    <source>
        <dbReference type="ARBA" id="ARBA00022741"/>
    </source>
</evidence>
<dbReference type="Pfam" id="PF00270">
    <property type="entry name" value="DEAD"/>
    <property type="match status" value="1"/>
</dbReference>
<feature type="region of interest" description="Disordered" evidence="12">
    <location>
        <begin position="777"/>
        <end position="843"/>
    </location>
</feature>
<dbReference type="CDD" id="cd18787">
    <property type="entry name" value="SF2_C_DEAD"/>
    <property type="match status" value="1"/>
</dbReference>
<name>A0A0D6MBU6_9BILA</name>
<feature type="domain" description="DEAD-box RNA helicase Q" evidence="15">
    <location>
        <begin position="894"/>
        <end position="922"/>
    </location>
</feature>
<dbReference type="InterPro" id="IPR001680">
    <property type="entry name" value="WD40_rpt"/>
</dbReference>
<accession>A0A0D6MBU6</accession>
<evidence type="ECO:0000259" key="15">
    <source>
        <dbReference type="PROSITE" id="PS51195"/>
    </source>
</evidence>
<comment type="similarity">
    <text evidence="1">Belongs to the WD repeat PWP2 family.</text>
</comment>
<keyword evidence="17" id="KW-1185">Reference proteome</keyword>
<dbReference type="PANTHER" id="PTHR19858:SF0">
    <property type="entry name" value="PERIODIC TRYPTOPHAN PROTEIN 2 HOMOLOG"/>
    <property type="match status" value="1"/>
</dbReference>
<dbReference type="PROSITE" id="PS51194">
    <property type="entry name" value="HELICASE_CTER"/>
    <property type="match status" value="1"/>
</dbReference>
<dbReference type="InterPro" id="IPR015943">
    <property type="entry name" value="WD40/YVTN_repeat-like_dom_sf"/>
</dbReference>
<evidence type="ECO:0000256" key="10">
    <source>
        <dbReference type="PROSITE-ProRule" id="PRU00552"/>
    </source>
</evidence>
<evidence type="ECO:0000313" key="16">
    <source>
        <dbReference type="EMBL" id="EPB78022.1"/>
    </source>
</evidence>
<feature type="repeat" description="WD" evidence="9">
    <location>
        <begin position="325"/>
        <end position="366"/>
    </location>
</feature>
<dbReference type="SUPFAM" id="SSF50969">
    <property type="entry name" value="YVTN repeat-like/Quinoprotein amine dehydrogenase"/>
    <property type="match status" value="1"/>
</dbReference>
<dbReference type="GO" id="GO:0003724">
    <property type="term" value="F:RNA helicase activity"/>
    <property type="evidence" value="ECO:0007669"/>
    <property type="project" value="UniProtKB-EC"/>
</dbReference>
<dbReference type="CDD" id="cd00200">
    <property type="entry name" value="WD40"/>
    <property type="match status" value="1"/>
</dbReference>
<evidence type="ECO:0000259" key="13">
    <source>
        <dbReference type="PROSITE" id="PS51192"/>
    </source>
</evidence>
<dbReference type="GO" id="GO:0016787">
    <property type="term" value="F:hydrolase activity"/>
    <property type="evidence" value="ECO:0007669"/>
    <property type="project" value="UniProtKB-KW"/>
</dbReference>
<dbReference type="SMART" id="SM00490">
    <property type="entry name" value="HELICc"/>
    <property type="match status" value="1"/>
</dbReference>
<dbReference type="PROSITE" id="PS50294">
    <property type="entry name" value="WD_REPEATS_REGION"/>
    <property type="match status" value="2"/>
</dbReference>
<dbReference type="InterPro" id="IPR027417">
    <property type="entry name" value="P-loop_NTPase"/>
</dbReference>
<dbReference type="InterPro" id="IPR019775">
    <property type="entry name" value="WD40_repeat_CS"/>
</dbReference>
<evidence type="ECO:0000256" key="3">
    <source>
        <dbReference type="ARBA" id="ARBA00022574"/>
    </source>
</evidence>
<dbReference type="Pfam" id="PF00400">
    <property type="entry name" value="WD40"/>
    <property type="match status" value="4"/>
</dbReference>
<proteinExistence type="inferred from homology"/>
<dbReference type="GO" id="GO:0000028">
    <property type="term" value="P:ribosomal small subunit assembly"/>
    <property type="evidence" value="ECO:0007669"/>
    <property type="project" value="TreeGrafter"/>
</dbReference>
<dbReference type="PANTHER" id="PTHR19858">
    <property type="entry name" value="WD40 REPEAT PROTEIN"/>
    <property type="match status" value="1"/>
</dbReference>
<dbReference type="PROSITE" id="PS50082">
    <property type="entry name" value="WD_REPEATS_2"/>
    <property type="match status" value="3"/>
</dbReference>
<reference evidence="16 17" key="1">
    <citation type="submission" date="2013-05" db="EMBL/GenBank/DDBJ databases">
        <title>Draft genome of the parasitic nematode Anyclostoma ceylanicum.</title>
        <authorList>
            <person name="Mitreva M."/>
        </authorList>
    </citation>
    <scope>NUCLEOTIDE SEQUENCE [LARGE SCALE GENOMIC DNA]</scope>
</reference>
<feature type="domain" description="Helicase ATP-binding" evidence="13">
    <location>
        <begin position="1001"/>
        <end position="1166"/>
    </location>
</feature>
<dbReference type="SUPFAM" id="SSF50978">
    <property type="entry name" value="WD40 repeat-like"/>
    <property type="match status" value="2"/>
</dbReference>
<keyword evidence="6" id="KW-0378">Hydrolase</keyword>
<dbReference type="InterPro" id="IPR007148">
    <property type="entry name" value="SSU_processome_Utp12"/>
</dbReference>
<keyword evidence="11" id="KW-0175">Coiled coil</keyword>
<dbReference type="PROSITE" id="PS51192">
    <property type="entry name" value="HELICASE_ATP_BIND_1"/>
    <property type="match status" value="1"/>
</dbReference>
<feature type="compositionally biased region" description="Basic and acidic residues" evidence="12">
    <location>
        <begin position="810"/>
        <end position="821"/>
    </location>
</feature>
<gene>
    <name evidence="16" type="ORF">ANCCEY_02871</name>
</gene>
<feature type="short sequence motif" description="Q motif" evidence="10">
    <location>
        <begin position="894"/>
        <end position="922"/>
    </location>
</feature>
<evidence type="ECO:0000313" key="17">
    <source>
        <dbReference type="Proteomes" id="UP000054495"/>
    </source>
</evidence>
<keyword evidence="5" id="KW-0547">Nucleotide-binding</keyword>
<feature type="coiled-coil region" evidence="11">
    <location>
        <begin position="1468"/>
        <end position="1502"/>
    </location>
</feature>
<evidence type="ECO:0000256" key="2">
    <source>
        <dbReference type="ARBA" id="ARBA00012552"/>
    </source>
</evidence>
<evidence type="ECO:0000256" key="7">
    <source>
        <dbReference type="ARBA" id="ARBA00022806"/>
    </source>
</evidence>
<protein>
    <recommendedName>
        <fullName evidence="2">RNA helicase</fullName>
        <ecNumber evidence="2">3.6.4.13</ecNumber>
    </recommendedName>
</protein>
<dbReference type="PROSITE" id="PS00678">
    <property type="entry name" value="WD_REPEATS_1"/>
    <property type="match status" value="1"/>
</dbReference>
<keyword evidence="7 16" id="KW-0347">Helicase</keyword>
<dbReference type="InterPro" id="IPR027145">
    <property type="entry name" value="PWP2"/>
</dbReference>
<dbReference type="Proteomes" id="UP000054495">
    <property type="component" value="Unassembled WGS sequence"/>
</dbReference>
<dbReference type="InterPro" id="IPR011545">
    <property type="entry name" value="DEAD/DEAH_box_helicase_dom"/>
</dbReference>
<dbReference type="Gene3D" id="2.130.10.10">
    <property type="entry name" value="YVTN repeat-like/Quinoprotein amine dehydrogenase"/>
    <property type="match status" value="3"/>
</dbReference>
<dbReference type="InterPro" id="IPR036322">
    <property type="entry name" value="WD40_repeat_dom_sf"/>
</dbReference>
<feature type="domain" description="Helicase C-terminal" evidence="14">
    <location>
        <begin position="1200"/>
        <end position="1364"/>
    </location>
</feature>
<organism evidence="16 17">
    <name type="scientific">Ancylostoma ceylanicum</name>
    <dbReference type="NCBI Taxonomy" id="53326"/>
    <lineage>
        <taxon>Eukaryota</taxon>
        <taxon>Metazoa</taxon>
        <taxon>Ecdysozoa</taxon>
        <taxon>Nematoda</taxon>
        <taxon>Chromadorea</taxon>
        <taxon>Rhabditida</taxon>
        <taxon>Rhabditina</taxon>
        <taxon>Rhabditomorpha</taxon>
        <taxon>Strongyloidea</taxon>
        <taxon>Ancylostomatidae</taxon>
        <taxon>Ancylostomatinae</taxon>
        <taxon>Ancylostoma</taxon>
    </lineage>
</organism>
<keyword evidence="8" id="KW-0067">ATP-binding</keyword>
<evidence type="ECO:0000259" key="14">
    <source>
        <dbReference type="PROSITE" id="PS51194"/>
    </source>
</evidence>
<evidence type="ECO:0000256" key="11">
    <source>
        <dbReference type="SAM" id="Coils"/>
    </source>
</evidence>
<feature type="repeat" description="WD" evidence="9">
    <location>
        <begin position="283"/>
        <end position="315"/>
    </location>
</feature>
<evidence type="ECO:0000256" key="9">
    <source>
        <dbReference type="PROSITE-ProRule" id="PRU00221"/>
    </source>
</evidence>
<dbReference type="InterPro" id="IPR001650">
    <property type="entry name" value="Helicase_C-like"/>
</dbReference>
<dbReference type="PROSITE" id="PS51195">
    <property type="entry name" value="Q_MOTIF"/>
    <property type="match status" value="1"/>
</dbReference>
<dbReference type="InterPro" id="IPR014001">
    <property type="entry name" value="Helicase_ATP-bd"/>
</dbReference>
<feature type="compositionally biased region" description="Basic and acidic residues" evidence="12">
    <location>
        <begin position="777"/>
        <end position="803"/>
    </location>
</feature>
<dbReference type="SMART" id="SM00320">
    <property type="entry name" value="WD40"/>
    <property type="match status" value="9"/>
</dbReference>
<keyword evidence="3 9" id="KW-0853">WD repeat</keyword>
<dbReference type="SUPFAM" id="SSF52540">
    <property type="entry name" value="P-loop containing nucleoside triphosphate hydrolases"/>
    <property type="match status" value="2"/>
</dbReference>
<dbReference type="GO" id="GO:0032040">
    <property type="term" value="C:small-subunit processome"/>
    <property type="evidence" value="ECO:0007669"/>
    <property type="project" value="TreeGrafter"/>
</dbReference>
<dbReference type="GO" id="GO:0003676">
    <property type="term" value="F:nucleic acid binding"/>
    <property type="evidence" value="ECO:0007669"/>
    <property type="project" value="InterPro"/>
</dbReference>
<dbReference type="GO" id="GO:0034388">
    <property type="term" value="C:Pwp2p-containing subcomplex of 90S preribosome"/>
    <property type="evidence" value="ECO:0007669"/>
    <property type="project" value="TreeGrafter"/>
</dbReference>
<dbReference type="InterPro" id="IPR011044">
    <property type="entry name" value="Quino_amine_DH_bsu"/>
</dbReference>
<evidence type="ECO:0000256" key="1">
    <source>
        <dbReference type="ARBA" id="ARBA00010226"/>
    </source>
</evidence>
<dbReference type="GO" id="GO:0000462">
    <property type="term" value="P:maturation of SSU-rRNA from tricistronic rRNA transcript (SSU-rRNA, 5.8S rRNA, LSU-rRNA)"/>
    <property type="evidence" value="ECO:0007669"/>
    <property type="project" value="TreeGrafter"/>
</dbReference>
<evidence type="ECO:0000256" key="6">
    <source>
        <dbReference type="ARBA" id="ARBA00022801"/>
    </source>
</evidence>
<keyword evidence="4" id="KW-0677">Repeat</keyword>
<dbReference type="SMART" id="SM00487">
    <property type="entry name" value="DEXDc"/>
    <property type="match status" value="1"/>
</dbReference>
<dbReference type="EC" id="3.6.4.13" evidence="2"/>
<dbReference type="Pfam" id="PF00271">
    <property type="entry name" value="Helicase_C"/>
    <property type="match status" value="1"/>
</dbReference>
<evidence type="ECO:0000256" key="8">
    <source>
        <dbReference type="ARBA" id="ARBA00022840"/>
    </source>
</evidence>
<feature type="coiled-coil region" evidence="11">
    <location>
        <begin position="1413"/>
        <end position="1440"/>
    </location>
</feature>
<dbReference type="InterPro" id="IPR014014">
    <property type="entry name" value="RNA_helicase_DEAD_Q_motif"/>
</dbReference>
<sequence length="1512" mass="169050">MDLNYRLSNLIGSVYRNGDVIFSPDGNSVISPVGNKVSVFDLKKTISFDCMHNIMAVTMNNTGSHMIVSNEGGHVLYVNTNTETVIFKFRANRTVRAVQFSPDGNFIAICRDMDLQIQEIAKQSTSMFYPFYLHKTYKLSSETLVAAGGDDNVVRVVGSRDYRNLFIHPLAAHQGSIVTCQFINNNYDLISVCKRGIANVWTASIQPGDLVEGTWTKPEEEMESEDETVTRLHYNKEKRVSEMQISSVAINNTGDWLALGCGKGSAAQLVVWEWQSETYVLKQQAHSQRILTVQYSPDGSLLATGAEDGKVKIWSGRTAFCTVTFDEHTSAVTGVCWTQSGKAILSASLDGTVRAHDLKRYRNFRTLVCPEPTQLGSLAVDQSGDIVVAAAKEVFSIFIWSMENGSLLDVLSGHQSNVADISMFGNTLASVSWDRTLKIWNIVDSTCETTELAQEGLAVSFSPCGQLVAVLTVDSNITIYHAKDMTFIGSIDARLDLDPGRGQADTITRQNAAQNKSFTCMQFSPDSTLLLLGGDSNNFCLYSVADKMLVKKFTITENRSLDGVVLDVNRRNFTEFGNMALCDTSDSETEPDGKRAIRLPGSKHFDLGERRARPQVAVYALAFCPTGRRFAVCSTEGVGVYSLDTVGVFDPFQLDSQTTPEMIKNALSLGDYPTALMASLRLNDTPLIQQTMESTGLEQVALVVKALPVTYAEKLLKWIADGRVVANSTHVHFYMIWLRHILNEHGMRLKGRTDVAILTGIQQILKKTVDGDIEVKDKKKRKEKEENKKDKVTDASEKVDDGSKNAGNVEKVKENGEEKSEKKKKKKRKGDKADSSTPAKKVKFAADVATAPLQNSSKKVENAAGASEKSEEIQRIVIDDEEDMEENDDTKVKSSWDELYLPEPIMEAIREMRFQNPTEIQRQVLPLAVRDRCDVLGAAETVRSRKAANAGFFRDLDEEGGGPACQYLSDWSGLLCLVVDETDRMVEKGHFEEMQDILQFGSGKTLAYAIPMVARLLELPEEPHSSSTGPKALILAPTRELVVQVMKHVTALLKHTSFKAFPIVGGLAQVRQARILKEQKPEVIVATPGRLWAMMKEEEEGGGPACQYLSDWSGLLCLVVDETDRMVEKGHFEEMQDILQFVRKSAAIAQDHLKFTCFRRKLTGMRPHCKVVDITRAFGTAETLVETRINCSNLLEKDTTIVYLLERYKGRTLIFTNSVDASRRMYGILKLLKLQPLMIHAKMEQKVRLKNLEKFAADSRSVLLATDVAARGLDIQGIDNVIHYQVPKTAEVEIDSVDFGLSDQSIIDFQIYIHRSGRTARASRKGLSVLIVDSKDAHLYRRLCKNLNREKDLPVFPIDCMELMRRLKKRVEIASALDTLAHRGKKIRLSENWFTKMIREADLEMDDMREHEQANANDEMNSIKAQEAELQAELRAELAEPLPSVDRLNIPKTRYINPDVVAQYTKITSTSTNTLDSLEEKLAEVEEKKKKARKLITTHQLKAKSFKRKKKF</sequence>